<feature type="compositionally biased region" description="Low complexity" evidence="1">
    <location>
        <begin position="162"/>
        <end position="186"/>
    </location>
</feature>
<dbReference type="Proteomes" id="UP000800092">
    <property type="component" value="Unassembled WGS sequence"/>
</dbReference>
<reference evidence="3" key="1">
    <citation type="journal article" date="2020" name="Stud. Mycol.">
        <title>101 Dothideomycetes genomes: a test case for predicting lifestyles and emergence of pathogens.</title>
        <authorList>
            <person name="Haridas S."/>
            <person name="Albert R."/>
            <person name="Binder M."/>
            <person name="Bloem J."/>
            <person name="Labutti K."/>
            <person name="Salamov A."/>
            <person name="Andreopoulos B."/>
            <person name="Baker S."/>
            <person name="Barry K."/>
            <person name="Bills G."/>
            <person name="Bluhm B."/>
            <person name="Cannon C."/>
            <person name="Castanera R."/>
            <person name="Culley D."/>
            <person name="Daum C."/>
            <person name="Ezra D."/>
            <person name="Gonzalez J."/>
            <person name="Henrissat B."/>
            <person name="Kuo A."/>
            <person name="Liang C."/>
            <person name="Lipzen A."/>
            <person name="Lutzoni F."/>
            <person name="Magnuson J."/>
            <person name="Mondo S."/>
            <person name="Nolan M."/>
            <person name="Ohm R."/>
            <person name="Pangilinan J."/>
            <person name="Park H.-J."/>
            <person name="Ramirez L."/>
            <person name="Alfaro M."/>
            <person name="Sun H."/>
            <person name="Tritt A."/>
            <person name="Yoshinaga Y."/>
            <person name="Zwiers L.-H."/>
            <person name="Turgeon B."/>
            <person name="Goodwin S."/>
            <person name="Spatafora J."/>
            <person name="Crous P."/>
            <person name="Grigoriev I."/>
        </authorList>
    </citation>
    <scope>NUCLEOTIDE SEQUENCE</scope>
    <source>
        <strain evidence="3">Tuck. ex Michener</strain>
    </source>
</reference>
<feature type="signal peptide" evidence="2">
    <location>
        <begin position="1"/>
        <end position="20"/>
    </location>
</feature>
<dbReference type="AlphaFoldDB" id="A0A6A6GWE4"/>
<evidence type="ECO:0000313" key="4">
    <source>
        <dbReference type="Proteomes" id="UP000800092"/>
    </source>
</evidence>
<evidence type="ECO:0000256" key="1">
    <source>
        <dbReference type="SAM" id="MobiDB-lite"/>
    </source>
</evidence>
<keyword evidence="2" id="KW-0732">Signal</keyword>
<dbReference type="EMBL" id="ML991847">
    <property type="protein sequence ID" value="KAF2230106.1"/>
    <property type="molecule type" value="Genomic_DNA"/>
</dbReference>
<protein>
    <submittedName>
        <fullName evidence="3">Uncharacterized protein</fullName>
    </submittedName>
</protein>
<feature type="chain" id="PRO_5025595360" evidence="2">
    <location>
        <begin position="21"/>
        <end position="427"/>
    </location>
</feature>
<proteinExistence type="predicted"/>
<gene>
    <name evidence="3" type="ORF">EV356DRAFT_536664</name>
</gene>
<sequence>MLISPQALFFIDLLYGTALAPYHARWDTRKYRNLPTIQPYHSKQKFKVPDAWDKCFDALDKSHDKFGKAIQSGTKFDAEFKSMCEDAQPAKRPLKCGMVSAKRWTSTLPGDATPSKLNAPGELCLAEPGMTESICEDSSLEDFKGHIAPNCAFTGSAHQTPALSDSTSLSSPSSSSDLSTSSLSEASDNHYNESDCIDGTDKRSCPDHTPIPASWGAVDVEAIFGDGDDELEKIIKEEEKGAAWRKCPYVDLNGLKAPFRHTLGGLDQSAGLHISSSPSTEVDDDVVASVRPDKHVSEEEQQHRLAAWAYNTLPNGFRYGYDCEERLRHGILSENAFYHLDHKKLRECKEVPLPYGATGQIQPLAPYPRGSMGLKYWDDGDVPAKYWVPHGMGEDSFQLRKRFLNGHRFYAPQPTCLREVRTVFYRT</sequence>
<accession>A0A6A6GWE4</accession>
<evidence type="ECO:0000313" key="3">
    <source>
        <dbReference type="EMBL" id="KAF2230106.1"/>
    </source>
</evidence>
<keyword evidence="4" id="KW-1185">Reference proteome</keyword>
<feature type="compositionally biased region" description="Basic and acidic residues" evidence="1">
    <location>
        <begin position="187"/>
        <end position="206"/>
    </location>
</feature>
<evidence type="ECO:0000256" key="2">
    <source>
        <dbReference type="SAM" id="SignalP"/>
    </source>
</evidence>
<feature type="region of interest" description="Disordered" evidence="1">
    <location>
        <begin position="162"/>
        <end position="211"/>
    </location>
</feature>
<organism evidence="3 4">
    <name type="scientific">Viridothelium virens</name>
    <name type="common">Speckled blister lichen</name>
    <name type="synonym">Trypethelium virens</name>
    <dbReference type="NCBI Taxonomy" id="1048519"/>
    <lineage>
        <taxon>Eukaryota</taxon>
        <taxon>Fungi</taxon>
        <taxon>Dikarya</taxon>
        <taxon>Ascomycota</taxon>
        <taxon>Pezizomycotina</taxon>
        <taxon>Dothideomycetes</taxon>
        <taxon>Dothideomycetes incertae sedis</taxon>
        <taxon>Trypetheliales</taxon>
        <taxon>Trypetheliaceae</taxon>
        <taxon>Viridothelium</taxon>
    </lineage>
</organism>
<name>A0A6A6GWE4_VIRVR</name>